<gene>
    <name evidence="11" type="primary">rpmE</name>
    <name evidence="12" type="ORF">SD3246_4358</name>
</gene>
<sequence>MVRVVSIKPFTINFAWCLALGLEERRGLTLRFPMKKGIHPNYVEITATCSCGNVIKTHSTVGHDLNLDVCGKCHPFFTGKQRVVDTGGRVERFNKRFSIPGSK</sequence>
<dbReference type="AlphaFoldDB" id="A0A8X6EWG6"/>
<keyword evidence="6 11" id="KW-0862">Zinc</keyword>
<keyword evidence="4 11" id="KW-0479">Metal-binding</keyword>
<keyword evidence="8 11" id="KW-0689">Ribosomal protein</keyword>
<dbReference type="EMBL" id="CM001151">
    <property type="protein sequence ID" value="EGE32159.1"/>
    <property type="molecule type" value="Genomic_DNA"/>
</dbReference>
<evidence type="ECO:0000256" key="5">
    <source>
        <dbReference type="ARBA" id="ARBA00022730"/>
    </source>
</evidence>
<dbReference type="Gene3D" id="4.10.830.30">
    <property type="entry name" value="Ribosomal protein L31"/>
    <property type="match status" value="1"/>
</dbReference>
<dbReference type="FunFam" id="4.10.830.30:FF:000001">
    <property type="entry name" value="50S ribosomal protein L31"/>
    <property type="match status" value="1"/>
</dbReference>
<evidence type="ECO:0000256" key="3">
    <source>
        <dbReference type="ARBA" id="ARBA00011838"/>
    </source>
</evidence>
<comment type="cofactor">
    <cofactor evidence="11">
        <name>Zn(2+)</name>
        <dbReference type="ChEBI" id="CHEBI:29105"/>
    </cofactor>
    <text evidence="11">Binds 1 zinc ion per subunit.</text>
</comment>
<dbReference type="InterPro" id="IPR027491">
    <property type="entry name" value="Ribosomal_bL31_A"/>
</dbReference>
<evidence type="ECO:0000256" key="8">
    <source>
        <dbReference type="ARBA" id="ARBA00022980"/>
    </source>
</evidence>
<evidence type="ECO:0000256" key="9">
    <source>
        <dbReference type="ARBA" id="ARBA00023274"/>
    </source>
</evidence>
<evidence type="ECO:0000256" key="10">
    <source>
        <dbReference type="ARBA" id="ARBA00035687"/>
    </source>
</evidence>
<dbReference type="GO" id="GO:1990904">
    <property type="term" value="C:ribonucleoprotein complex"/>
    <property type="evidence" value="ECO:0007669"/>
    <property type="project" value="UniProtKB-KW"/>
</dbReference>
<feature type="binding site" evidence="11">
    <location>
        <position position="73"/>
    </location>
    <ligand>
        <name>Zn(2+)</name>
        <dbReference type="ChEBI" id="CHEBI:29105"/>
    </ligand>
</feature>
<dbReference type="InterPro" id="IPR034704">
    <property type="entry name" value="Ribosomal_bL28/bL31-like_sf"/>
</dbReference>
<dbReference type="NCBIfam" id="TIGR00105">
    <property type="entry name" value="L31"/>
    <property type="match status" value="1"/>
</dbReference>
<keyword evidence="7 11" id="KW-0694">RNA-binding</keyword>
<evidence type="ECO:0000256" key="7">
    <source>
        <dbReference type="ARBA" id="ARBA00022884"/>
    </source>
</evidence>
<organism evidence="12 13">
    <name type="scientific">Salmonella enterica subsp. enterica serovar Dublin str. SD3246</name>
    <dbReference type="NCBI Taxonomy" id="909945"/>
    <lineage>
        <taxon>Bacteria</taxon>
        <taxon>Pseudomonadati</taxon>
        <taxon>Pseudomonadota</taxon>
        <taxon>Gammaproteobacteria</taxon>
        <taxon>Enterobacterales</taxon>
        <taxon>Enterobacteriaceae</taxon>
        <taxon>Salmonella</taxon>
    </lineage>
</organism>
<dbReference type="GO" id="GO:0019843">
    <property type="term" value="F:rRNA binding"/>
    <property type="evidence" value="ECO:0007669"/>
    <property type="project" value="UniProtKB-KW"/>
</dbReference>
<dbReference type="NCBIfam" id="NF000612">
    <property type="entry name" value="PRK00019.1"/>
    <property type="match status" value="1"/>
</dbReference>
<comment type="similarity">
    <text evidence="2 11">Belongs to the bacterial ribosomal protein bL31 family. Type A subfamily.</text>
</comment>
<feature type="binding site" evidence="11">
    <location>
        <position position="49"/>
    </location>
    <ligand>
        <name>Zn(2+)</name>
        <dbReference type="ChEBI" id="CHEBI:29105"/>
    </ligand>
</feature>
<dbReference type="GO" id="GO:0006412">
    <property type="term" value="P:translation"/>
    <property type="evidence" value="ECO:0007669"/>
    <property type="project" value="UniProtKB-UniRule"/>
</dbReference>
<dbReference type="PANTHER" id="PTHR33280">
    <property type="entry name" value="50S RIBOSOMAL PROTEIN L31, CHLOROPLASTIC"/>
    <property type="match status" value="1"/>
</dbReference>
<evidence type="ECO:0000256" key="1">
    <source>
        <dbReference type="ARBA" id="ARBA00003795"/>
    </source>
</evidence>
<dbReference type="Proteomes" id="UP000002794">
    <property type="component" value="Chromosome"/>
</dbReference>
<evidence type="ECO:0000313" key="13">
    <source>
        <dbReference type="Proteomes" id="UP000002794"/>
    </source>
</evidence>
<dbReference type="Pfam" id="PF01197">
    <property type="entry name" value="Ribosomal_L31"/>
    <property type="match status" value="1"/>
</dbReference>
<comment type="subunit">
    <text evidence="3 11">Part of the 50S ribosomal subunit.</text>
</comment>
<keyword evidence="9 11" id="KW-0687">Ribonucleoprotein</keyword>
<keyword evidence="5 11" id="KW-0699">rRNA-binding</keyword>
<reference evidence="12" key="1">
    <citation type="journal article" date="2011" name="J. Bacteriol.">
        <title>Genome sequences of Salmonella enterica serovar typhimurium, Choleraesuis, Dublin, and Gallinarum strains of well- defined virulence in food-producing animals.</title>
        <authorList>
            <person name="Richardson E.J."/>
            <person name="Limaye B."/>
            <person name="Inamdar H."/>
            <person name="Datta A."/>
            <person name="Manjari K.S."/>
            <person name="Pullinger G.D."/>
            <person name="Thomson N.R."/>
            <person name="Joshi R.R."/>
            <person name="Watson M."/>
            <person name="Stevens M.P."/>
        </authorList>
    </citation>
    <scope>NUCLEOTIDE SEQUENCE [LARGE SCALE GENOMIC DNA]</scope>
    <source>
        <strain evidence="12">3246</strain>
    </source>
</reference>
<dbReference type="InterPro" id="IPR002150">
    <property type="entry name" value="Ribosomal_bL31"/>
</dbReference>
<dbReference type="PANTHER" id="PTHR33280:SF6">
    <property type="entry name" value="LARGE RIBOSOMAL SUBUNIT PROTEIN BL31A"/>
    <property type="match status" value="1"/>
</dbReference>
<evidence type="ECO:0000313" key="12">
    <source>
        <dbReference type="EMBL" id="EGE32159.1"/>
    </source>
</evidence>
<proteinExistence type="inferred from homology"/>
<name>A0A8X6EWG6_SALDU</name>
<feature type="binding site" evidence="11">
    <location>
        <position position="70"/>
    </location>
    <ligand>
        <name>Zn(2+)</name>
        <dbReference type="ChEBI" id="CHEBI:29105"/>
    </ligand>
</feature>
<comment type="function">
    <text evidence="1 11">Binds the 23S rRNA.</text>
</comment>
<dbReference type="NCBIfam" id="NF001809">
    <property type="entry name" value="PRK00528.1"/>
    <property type="match status" value="1"/>
</dbReference>
<feature type="binding site" evidence="11">
    <location>
        <position position="51"/>
    </location>
    <ligand>
        <name>Zn(2+)</name>
        <dbReference type="ChEBI" id="CHEBI:29105"/>
    </ligand>
</feature>
<dbReference type="HAMAP" id="MF_00501">
    <property type="entry name" value="Ribosomal_bL31_1"/>
    <property type="match status" value="1"/>
</dbReference>
<protein>
    <recommendedName>
        <fullName evidence="10 11">Large ribosomal subunit protein bL31</fullName>
    </recommendedName>
</protein>
<dbReference type="PROSITE" id="PS01143">
    <property type="entry name" value="RIBOSOMAL_L31"/>
    <property type="match status" value="1"/>
</dbReference>
<evidence type="ECO:0000256" key="4">
    <source>
        <dbReference type="ARBA" id="ARBA00022723"/>
    </source>
</evidence>
<dbReference type="GO" id="GO:0046872">
    <property type="term" value="F:metal ion binding"/>
    <property type="evidence" value="ECO:0007669"/>
    <property type="project" value="UniProtKB-KW"/>
</dbReference>
<dbReference type="GO" id="GO:0003735">
    <property type="term" value="F:structural constituent of ribosome"/>
    <property type="evidence" value="ECO:0007669"/>
    <property type="project" value="InterPro"/>
</dbReference>
<dbReference type="GO" id="GO:0005840">
    <property type="term" value="C:ribosome"/>
    <property type="evidence" value="ECO:0007669"/>
    <property type="project" value="UniProtKB-KW"/>
</dbReference>
<dbReference type="PRINTS" id="PR01249">
    <property type="entry name" value="RIBOSOMALL31"/>
</dbReference>
<evidence type="ECO:0000256" key="2">
    <source>
        <dbReference type="ARBA" id="ARBA00009296"/>
    </source>
</evidence>
<evidence type="ECO:0000256" key="11">
    <source>
        <dbReference type="HAMAP-Rule" id="MF_00501"/>
    </source>
</evidence>
<evidence type="ECO:0000256" key="6">
    <source>
        <dbReference type="ARBA" id="ARBA00022833"/>
    </source>
</evidence>
<accession>A0A8X6EWG6</accession>
<dbReference type="SUPFAM" id="SSF143800">
    <property type="entry name" value="L28p-like"/>
    <property type="match status" value="1"/>
</dbReference>
<dbReference type="InterPro" id="IPR042105">
    <property type="entry name" value="Ribosomal_bL31_sf"/>
</dbReference>